<dbReference type="Gene3D" id="3.30.1120.10">
    <property type="match status" value="1"/>
</dbReference>
<keyword evidence="7" id="KW-1185">Reference proteome</keyword>
<evidence type="ECO:0000256" key="1">
    <source>
        <dbReference type="ARBA" id="ARBA00008779"/>
    </source>
</evidence>
<protein>
    <submittedName>
        <fullName evidence="6">Sulfatase-like hydrolase/transferase</fullName>
    </submittedName>
</protein>
<dbReference type="InterPro" id="IPR000917">
    <property type="entry name" value="Sulfatase_N"/>
</dbReference>
<dbReference type="PANTHER" id="PTHR42693:SF33">
    <property type="entry name" value="ARYLSULFATASE"/>
    <property type="match status" value="1"/>
</dbReference>
<evidence type="ECO:0000313" key="7">
    <source>
        <dbReference type="Proteomes" id="UP001597438"/>
    </source>
</evidence>
<dbReference type="InterPro" id="IPR024607">
    <property type="entry name" value="Sulfatase_CS"/>
</dbReference>
<feature type="domain" description="Sulfatase N-terminal" evidence="5">
    <location>
        <begin position="43"/>
        <end position="364"/>
    </location>
</feature>
<dbReference type="RefSeq" id="WP_251742174.1">
    <property type="nucleotide sequence ID" value="NZ_JBHUOJ010000010.1"/>
</dbReference>
<dbReference type="Proteomes" id="UP001597438">
    <property type="component" value="Unassembled WGS sequence"/>
</dbReference>
<evidence type="ECO:0000256" key="4">
    <source>
        <dbReference type="ARBA" id="ARBA00022837"/>
    </source>
</evidence>
<dbReference type="EMBL" id="JBHUOJ010000010">
    <property type="protein sequence ID" value="MFD2832809.1"/>
    <property type="molecule type" value="Genomic_DNA"/>
</dbReference>
<keyword evidence="2" id="KW-0479">Metal-binding</keyword>
<organism evidence="6 7">
    <name type="scientific">Christiangramia antarctica</name>
    <dbReference type="NCBI Taxonomy" id="2058158"/>
    <lineage>
        <taxon>Bacteria</taxon>
        <taxon>Pseudomonadati</taxon>
        <taxon>Bacteroidota</taxon>
        <taxon>Flavobacteriia</taxon>
        <taxon>Flavobacteriales</taxon>
        <taxon>Flavobacteriaceae</taxon>
        <taxon>Christiangramia</taxon>
    </lineage>
</organism>
<dbReference type="InterPro" id="IPR050738">
    <property type="entry name" value="Sulfatase"/>
</dbReference>
<dbReference type="InterPro" id="IPR017850">
    <property type="entry name" value="Alkaline_phosphatase_core_sf"/>
</dbReference>
<comment type="caution">
    <text evidence="6">The sequence shown here is derived from an EMBL/GenBank/DDBJ whole genome shotgun (WGS) entry which is preliminary data.</text>
</comment>
<dbReference type="PROSITE" id="PS51257">
    <property type="entry name" value="PROKAR_LIPOPROTEIN"/>
    <property type="match status" value="1"/>
</dbReference>
<reference evidence="7" key="1">
    <citation type="journal article" date="2019" name="Int. J. Syst. Evol. Microbiol.">
        <title>The Global Catalogue of Microorganisms (GCM) 10K type strain sequencing project: providing services to taxonomists for standard genome sequencing and annotation.</title>
        <authorList>
            <consortium name="The Broad Institute Genomics Platform"/>
            <consortium name="The Broad Institute Genome Sequencing Center for Infectious Disease"/>
            <person name="Wu L."/>
            <person name="Ma J."/>
        </authorList>
    </citation>
    <scope>NUCLEOTIDE SEQUENCE [LARGE SCALE GENOMIC DNA]</scope>
    <source>
        <strain evidence="7">KCTC 52925</strain>
    </source>
</reference>
<gene>
    <name evidence="6" type="ORF">ACFSYS_05865</name>
</gene>
<name>A0ABW5X530_9FLAO</name>
<dbReference type="PANTHER" id="PTHR42693">
    <property type="entry name" value="ARYLSULFATASE FAMILY MEMBER"/>
    <property type="match status" value="1"/>
</dbReference>
<proteinExistence type="inferred from homology"/>
<dbReference type="Pfam" id="PF00884">
    <property type="entry name" value="Sulfatase"/>
    <property type="match status" value="1"/>
</dbReference>
<evidence type="ECO:0000259" key="5">
    <source>
        <dbReference type="Pfam" id="PF00884"/>
    </source>
</evidence>
<evidence type="ECO:0000256" key="3">
    <source>
        <dbReference type="ARBA" id="ARBA00022801"/>
    </source>
</evidence>
<evidence type="ECO:0000313" key="6">
    <source>
        <dbReference type="EMBL" id="MFD2832809.1"/>
    </source>
</evidence>
<dbReference type="Gene3D" id="3.40.720.10">
    <property type="entry name" value="Alkaline Phosphatase, subunit A"/>
    <property type="match status" value="1"/>
</dbReference>
<keyword evidence="3" id="KW-0378">Hydrolase</keyword>
<dbReference type="PROSITE" id="PS00149">
    <property type="entry name" value="SULFATASE_2"/>
    <property type="match status" value="1"/>
</dbReference>
<evidence type="ECO:0000256" key="2">
    <source>
        <dbReference type="ARBA" id="ARBA00022723"/>
    </source>
</evidence>
<keyword evidence="4" id="KW-0106">Calcium</keyword>
<comment type="similarity">
    <text evidence="1">Belongs to the sulfatase family.</text>
</comment>
<sequence length="466" mass="53287">MRLNYRYPYKILLFLTLSTITYGCKTSEKEDNKRDKVANFSKPNILLIIADDAGWNDMSFHGSQINTPNIDKLAKNGLEFNRFYVCPTCSPTRASILTGMPASRIGIVAPISGRSEKSLPDSIKTLPQILKDVGYQTALIGKWHLGLKPESGPEAYGFDYSYGFLHGQIDQYAHTYKNGDSSWHRNGDFINEKGHVTNLLTQDAIAWIAKNEKINKPFFLQLAYSAPHIPLQEPKKWKEQYRGIIKDSSRLDYAAAMTHLDDAIGRVLKELDEKKLSENTLVVFMSDNGAQENWYPDSQYEGKYGPNSNLGNNEPLRDFKTRNYEGAIRVPAILVWKGRLTAGTFNEYNSAQDLMPTFLEIAGIKEFPKNIEGRSFWSSMVNHSVFDRSIYIRGHLQESLIEKPWKLIRTRHLQREPDFELYNVENDISETINLINVYPEITTTLKHKLNAQFDKDAKSVNVELKE</sequence>
<dbReference type="SUPFAM" id="SSF53649">
    <property type="entry name" value="Alkaline phosphatase-like"/>
    <property type="match status" value="1"/>
</dbReference>
<accession>A0ABW5X530</accession>
<dbReference type="PROSITE" id="PS00523">
    <property type="entry name" value="SULFATASE_1"/>
    <property type="match status" value="1"/>
</dbReference>